<accession>A0A917PW07</accession>
<name>A0A917PW07_9PSED</name>
<feature type="region of interest" description="Disordered" evidence="1">
    <location>
        <begin position="105"/>
        <end position="144"/>
    </location>
</feature>
<evidence type="ECO:0008006" key="4">
    <source>
        <dbReference type="Google" id="ProtNLM"/>
    </source>
</evidence>
<dbReference type="InterPro" id="IPR021732">
    <property type="entry name" value="DUF3301"/>
</dbReference>
<evidence type="ECO:0000313" key="3">
    <source>
        <dbReference type="Proteomes" id="UP000635983"/>
    </source>
</evidence>
<evidence type="ECO:0000313" key="2">
    <source>
        <dbReference type="EMBL" id="GGJ94545.1"/>
    </source>
</evidence>
<gene>
    <name evidence="2" type="ORF">GCM10009304_20760</name>
</gene>
<feature type="compositionally biased region" description="Basic and acidic residues" evidence="1">
    <location>
        <begin position="128"/>
        <end position="144"/>
    </location>
</feature>
<dbReference type="RefSeq" id="WP_188983147.1">
    <property type="nucleotide sequence ID" value="NZ_BMPO01000004.1"/>
</dbReference>
<organism evidence="2 3">
    <name type="scientific">Pseudomonas matsuisoli</name>
    <dbReference type="NCBI Taxonomy" id="1515666"/>
    <lineage>
        <taxon>Bacteria</taxon>
        <taxon>Pseudomonadati</taxon>
        <taxon>Pseudomonadota</taxon>
        <taxon>Gammaproteobacteria</taxon>
        <taxon>Pseudomonadales</taxon>
        <taxon>Pseudomonadaceae</taxon>
        <taxon>Pseudomonas</taxon>
    </lineage>
</organism>
<reference evidence="2" key="2">
    <citation type="submission" date="2020-09" db="EMBL/GenBank/DDBJ databases">
        <authorList>
            <person name="Sun Q."/>
            <person name="Ohkuma M."/>
        </authorList>
    </citation>
    <scope>NUCLEOTIDE SEQUENCE</scope>
    <source>
        <strain evidence="2">JCM 30078</strain>
    </source>
</reference>
<feature type="compositionally biased region" description="Pro residues" evidence="1">
    <location>
        <begin position="105"/>
        <end position="115"/>
    </location>
</feature>
<evidence type="ECO:0000256" key="1">
    <source>
        <dbReference type="SAM" id="MobiDB-lite"/>
    </source>
</evidence>
<sequence>MFTLVDMSLVMLAAAFGAWLWHGHGVRERAYALVSQQCARQNLELLDDNVAFKRFAWVADAKGRKRFARIYGFEFTVTGEQRHPGSVTLFGMHLGHIEFAPYPCPEPAVDEPPPIETQRSAQVIQLSDWRRQHGTDTGTRDQSH</sequence>
<comment type="caution">
    <text evidence="2">The sequence shown here is derived from an EMBL/GenBank/DDBJ whole genome shotgun (WGS) entry which is preliminary data.</text>
</comment>
<dbReference type="Proteomes" id="UP000635983">
    <property type="component" value="Unassembled WGS sequence"/>
</dbReference>
<dbReference type="EMBL" id="BMPO01000004">
    <property type="protein sequence ID" value="GGJ94545.1"/>
    <property type="molecule type" value="Genomic_DNA"/>
</dbReference>
<reference evidence="2" key="1">
    <citation type="journal article" date="2014" name="Int. J. Syst. Evol. Microbiol.">
        <title>Complete genome sequence of Corynebacterium casei LMG S-19264T (=DSM 44701T), isolated from a smear-ripened cheese.</title>
        <authorList>
            <consortium name="US DOE Joint Genome Institute (JGI-PGF)"/>
            <person name="Walter F."/>
            <person name="Albersmeier A."/>
            <person name="Kalinowski J."/>
            <person name="Ruckert C."/>
        </authorList>
    </citation>
    <scope>NUCLEOTIDE SEQUENCE</scope>
    <source>
        <strain evidence="2">JCM 30078</strain>
    </source>
</reference>
<dbReference type="AlphaFoldDB" id="A0A917PW07"/>
<keyword evidence="3" id="KW-1185">Reference proteome</keyword>
<protein>
    <recommendedName>
        <fullName evidence="4">DUF3301 domain-containing protein</fullName>
    </recommendedName>
</protein>
<proteinExistence type="predicted"/>
<dbReference type="Pfam" id="PF11743">
    <property type="entry name" value="DUF3301"/>
    <property type="match status" value="1"/>
</dbReference>